<feature type="region of interest" description="Disordered" evidence="1">
    <location>
        <begin position="1"/>
        <end position="43"/>
    </location>
</feature>
<dbReference type="AlphaFoldDB" id="A0A428HLZ8"/>
<name>A0A428HLZ8_STRCR</name>
<evidence type="ECO:0000256" key="2">
    <source>
        <dbReference type="SAM" id="Phobius"/>
    </source>
</evidence>
<organism evidence="3 4">
    <name type="scientific">Streptococcus cristatus</name>
    <dbReference type="NCBI Taxonomy" id="45634"/>
    <lineage>
        <taxon>Bacteria</taxon>
        <taxon>Bacillati</taxon>
        <taxon>Bacillota</taxon>
        <taxon>Bacilli</taxon>
        <taxon>Lactobacillales</taxon>
        <taxon>Streptococcaceae</taxon>
        <taxon>Streptococcus</taxon>
    </lineage>
</organism>
<keyword evidence="2" id="KW-0812">Transmembrane</keyword>
<feature type="compositionally biased region" description="Basic and acidic residues" evidence="1">
    <location>
        <begin position="1"/>
        <end position="10"/>
    </location>
</feature>
<proteinExistence type="predicted"/>
<protein>
    <submittedName>
        <fullName evidence="3">Uncharacterized protein</fullName>
    </submittedName>
</protein>
<comment type="caution">
    <text evidence="3">The sequence shown here is derived from an EMBL/GenBank/DDBJ whole genome shotgun (WGS) entry which is preliminary data.</text>
</comment>
<evidence type="ECO:0000313" key="3">
    <source>
        <dbReference type="EMBL" id="RSJ96783.1"/>
    </source>
</evidence>
<dbReference type="RefSeq" id="WP_260470250.1">
    <property type="nucleotide sequence ID" value="NZ_RJPU01000001.1"/>
</dbReference>
<keyword evidence="2" id="KW-1133">Transmembrane helix</keyword>
<evidence type="ECO:0000256" key="1">
    <source>
        <dbReference type="SAM" id="MobiDB-lite"/>
    </source>
</evidence>
<accession>A0A428HLZ8</accession>
<keyword evidence="2" id="KW-0472">Membrane</keyword>
<sequence length="325" mass="36644">MKDRNLEALRREHKSKFKARNTSSVKNQWERGGAALEETKEESRKEKLGEKQFGVKTGWKSKRLRTRKKGNVKFLVAALASLVLLSLVFLLLYRFLSNMGTHDRSIDQISWESSQENIASAYVADSSSEWEVSDQEESASSASSADKEPENMTWTFEDVLALHVSSPGQGASEQLSPTAEEIAERYGKASSGSVAKDGEEKALYLFYLSSGGGQIVKLYFNLIGDQYRLNTIRGEGLLSQSQSTHSDLWTEEDFQDFTVDKSAPSKNLQAVLERFGVPQVINKSADYKNQTTVYIKYKLKDGRYLYLEFVLSPTGDYELTRKSVY</sequence>
<reference evidence="3 4" key="1">
    <citation type="submission" date="2018-11" db="EMBL/GenBank/DDBJ databases">
        <title>Species Designations Belie Phenotypic and Genotypic Heterogeneity in Oral Streptococci.</title>
        <authorList>
            <person name="Velsko I."/>
        </authorList>
    </citation>
    <scope>NUCLEOTIDE SEQUENCE [LARGE SCALE GENOMIC DNA]</scope>
    <source>
        <strain evidence="3 4">BCC13</strain>
    </source>
</reference>
<gene>
    <name evidence="3" type="ORF">D8790_00720</name>
</gene>
<feature type="transmembrane region" description="Helical" evidence="2">
    <location>
        <begin position="72"/>
        <end position="96"/>
    </location>
</feature>
<dbReference type="EMBL" id="RJPU01000001">
    <property type="protein sequence ID" value="RSJ96783.1"/>
    <property type="molecule type" value="Genomic_DNA"/>
</dbReference>
<dbReference type="Proteomes" id="UP000278843">
    <property type="component" value="Unassembled WGS sequence"/>
</dbReference>
<feature type="region of interest" description="Disordered" evidence="1">
    <location>
        <begin position="127"/>
        <end position="150"/>
    </location>
</feature>
<evidence type="ECO:0000313" key="4">
    <source>
        <dbReference type="Proteomes" id="UP000278843"/>
    </source>
</evidence>